<keyword evidence="2" id="KW-1185">Reference proteome</keyword>
<dbReference type="AlphaFoldDB" id="A0A286NVT0"/>
<name>A0A286NVT0_9BACT</name>
<dbReference type="SUPFAM" id="SSF55486">
    <property type="entry name" value="Metalloproteases ('zincins'), catalytic domain"/>
    <property type="match status" value="1"/>
</dbReference>
<evidence type="ECO:0000313" key="1">
    <source>
        <dbReference type="EMBL" id="ATB51275.1"/>
    </source>
</evidence>
<dbReference type="CDD" id="cd14740">
    <property type="entry name" value="PAAR_4"/>
    <property type="match status" value="1"/>
</dbReference>
<dbReference type="RefSeq" id="WP_043709899.1">
    <property type="nucleotide sequence ID" value="NZ_CP022203.1"/>
</dbReference>
<proteinExistence type="predicted"/>
<dbReference type="Proteomes" id="UP000217343">
    <property type="component" value="Chromosome"/>
</dbReference>
<evidence type="ECO:0000313" key="2">
    <source>
        <dbReference type="Proteomes" id="UP000217343"/>
    </source>
</evidence>
<reference evidence="1 2" key="1">
    <citation type="submission" date="2017-06" db="EMBL/GenBank/DDBJ databases">
        <title>Sequencing and comparative analysis of myxobacterial genomes.</title>
        <authorList>
            <person name="Rupp O."/>
            <person name="Goesmann A."/>
            <person name="Sogaard-Andersen L."/>
        </authorList>
    </citation>
    <scope>NUCLEOTIDE SEQUENCE [LARGE SCALE GENOMIC DNA]</scope>
    <source>
        <strain evidence="1 2">DSM 14697</strain>
    </source>
</reference>
<dbReference type="Pfam" id="PF13665">
    <property type="entry name" value="Tox-PAAR-like"/>
    <property type="match status" value="1"/>
</dbReference>
<accession>A0A286NVT0</accession>
<dbReference type="EMBL" id="CP022203">
    <property type="protein sequence ID" value="ATB51275.1"/>
    <property type="molecule type" value="Genomic_DNA"/>
</dbReference>
<dbReference type="KEGG" id="mmas:MYMAC_006933"/>
<organism evidence="1 2">
    <name type="scientific">Corallococcus macrosporus DSM 14697</name>
    <dbReference type="NCBI Taxonomy" id="1189310"/>
    <lineage>
        <taxon>Bacteria</taxon>
        <taxon>Pseudomonadati</taxon>
        <taxon>Myxococcota</taxon>
        <taxon>Myxococcia</taxon>
        <taxon>Myxococcales</taxon>
        <taxon>Cystobacterineae</taxon>
        <taxon>Myxococcaceae</taxon>
        <taxon>Corallococcus</taxon>
    </lineage>
</organism>
<dbReference type="OrthoDB" id="5513456at2"/>
<protein>
    <submittedName>
        <fullName evidence="1">Uncharacterized protein</fullName>
    </submittedName>
</protein>
<sequence>MPSTVVVNHLTVVHKDSGGVSMAFPDVCKTPSPAGPVPIPYPNVAQSADTASGSRTVTADGNPFMLKSSHFATSTGDEAGSAMGVASNKIKGKAYPKMYSFDVKVEGQNVFRLSDIMLQNGGSPTNTPPASEVQANTLASGASANQVKDPEEPEVVKLAWARTDACCGDEATLNVQTKNCPPEQSLAVRVHRAGNPKSVVGTLEAKLAGNKANPRWLTRRGAFQKEVKVTARQELFKGQQSSSKDLLLKAPEPVAKQLVGPKTIQTPKFVKKVILGKQKWVKDTTTYYAWEACYDIELKTGELVVTRKVDFDLQPGALSTAQRRRAWKKEVERVWDNRYRLHRIKCKRGNSCACSSKNGCCSFRIRIKCRWGQGHGQKVKLYAGANDPSQWGKPGKWWFSHDWWEKLAGVPKTVRAHEFGHLIGMYDEYPEGACDPARKYTNIPTSVMASGARVLPQHLKAFHDWFDAKVKGLIGPTRLLSL</sequence>
<gene>
    <name evidence="1" type="ORF">MYMAC_006933</name>
</gene>